<proteinExistence type="predicted"/>
<dbReference type="EMBL" id="VDFW01000003">
    <property type="protein sequence ID" value="TNC28518.1"/>
    <property type="molecule type" value="Genomic_DNA"/>
</dbReference>
<evidence type="ECO:0000313" key="1">
    <source>
        <dbReference type="EMBL" id="TNC28518.1"/>
    </source>
</evidence>
<dbReference type="Proteomes" id="UP000305546">
    <property type="component" value="Unassembled WGS sequence"/>
</dbReference>
<keyword evidence="2" id="KW-1185">Reference proteome</keyword>
<dbReference type="AlphaFoldDB" id="A0A5C4M9P8"/>
<protein>
    <submittedName>
        <fullName evidence="1">Uncharacterized protein</fullName>
    </submittedName>
</protein>
<sequence>MDKPEKPQFRTGGQGVNAAMPGAIQTEEELESFPDQDEVHRRVLVAGRSAFCSTRTAGS</sequence>
<gene>
    <name evidence="1" type="ORF">FG385_04380</name>
</gene>
<evidence type="ECO:0000313" key="2">
    <source>
        <dbReference type="Proteomes" id="UP000305546"/>
    </source>
</evidence>
<accession>A0A5C4M9P8</accession>
<reference evidence="1 2" key="1">
    <citation type="submission" date="2019-06" db="EMBL/GenBank/DDBJ databases">
        <title>Amycolatopsis alkalitolerans sp. nov., isolated from Gastrodia elata Blume.</title>
        <authorList>
            <person name="Narsing Rao M.P."/>
            <person name="Li W.J."/>
        </authorList>
    </citation>
    <scope>NUCLEOTIDE SEQUENCE [LARGE SCALE GENOMIC DNA]</scope>
    <source>
        <strain evidence="1 2">SYSUP0005</strain>
    </source>
</reference>
<dbReference type="RefSeq" id="WP_139095296.1">
    <property type="nucleotide sequence ID" value="NZ_VDFW01000003.1"/>
</dbReference>
<name>A0A5C4M9P8_9PSEU</name>
<organism evidence="1 2">
    <name type="scientific">Amycolatopsis alkalitolerans</name>
    <dbReference type="NCBI Taxonomy" id="2547244"/>
    <lineage>
        <taxon>Bacteria</taxon>
        <taxon>Bacillati</taxon>
        <taxon>Actinomycetota</taxon>
        <taxon>Actinomycetes</taxon>
        <taxon>Pseudonocardiales</taxon>
        <taxon>Pseudonocardiaceae</taxon>
        <taxon>Amycolatopsis</taxon>
    </lineage>
</organism>
<comment type="caution">
    <text evidence="1">The sequence shown here is derived from an EMBL/GenBank/DDBJ whole genome shotgun (WGS) entry which is preliminary data.</text>
</comment>